<reference evidence="3" key="1">
    <citation type="journal article" date="2023" name="IMA Fungus">
        <title>Comparative genomic study of the Penicillium genus elucidates a diverse pangenome and 15 lateral gene transfer events.</title>
        <authorList>
            <person name="Petersen C."/>
            <person name="Sorensen T."/>
            <person name="Nielsen M.R."/>
            <person name="Sondergaard T.E."/>
            <person name="Sorensen J.L."/>
            <person name="Fitzpatrick D.A."/>
            <person name="Frisvad J.C."/>
            <person name="Nielsen K.L."/>
        </authorList>
    </citation>
    <scope>NUCLEOTIDE SEQUENCE</scope>
    <source>
        <strain evidence="3">IBT 15450</strain>
    </source>
</reference>
<name>A0AAD6N7I5_PENCN</name>
<dbReference type="Proteomes" id="UP001219568">
    <property type="component" value="Unassembled WGS sequence"/>
</dbReference>
<evidence type="ECO:0000256" key="2">
    <source>
        <dbReference type="SAM" id="MobiDB-lite"/>
    </source>
</evidence>
<feature type="coiled-coil region" evidence="1">
    <location>
        <begin position="88"/>
        <end position="161"/>
    </location>
</feature>
<dbReference type="AlphaFoldDB" id="A0AAD6N7I5"/>
<comment type="caution">
    <text evidence="3">The sequence shown here is derived from an EMBL/GenBank/DDBJ whole genome shotgun (WGS) entry which is preliminary data.</text>
</comment>
<evidence type="ECO:0000256" key="1">
    <source>
        <dbReference type="SAM" id="Coils"/>
    </source>
</evidence>
<keyword evidence="4" id="KW-1185">Reference proteome</keyword>
<gene>
    <name evidence="3" type="ORF">N7460_007437</name>
</gene>
<evidence type="ECO:0000313" key="3">
    <source>
        <dbReference type="EMBL" id="KAJ6038720.1"/>
    </source>
</evidence>
<dbReference type="EMBL" id="JAQJZL010000008">
    <property type="protein sequence ID" value="KAJ6038720.1"/>
    <property type="molecule type" value="Genomic_DNA"/>
</dbReference>
<protein>
    <submittedName>
        <fullName evidence="3">Uncharacterized protein</fullName>
    </submittedName>
</protein>
<accession>A0AAD6N7I5</accession>
<keyword evidence="1" id="KW-0175">Coiled coil</keyword>
<sequence length="255" mass="28465">MPKQATTSRNPLVPPQRAVPRSTGAGRSLAQPIGTLPRNATGGLEPASQRPINVREVPGRTSHASRTLNQDDREANFEIVHANCKKTIENADALNRQLTARFNEKRREIANNAQQFTKERSDMMIKIQQYHLEIQKQSGEVQRLNGEVIRLETLLETANSNARNLLSRSDLQQMLEDIHTAGQSFMSHLETRMNENETKMDENGNAQNFTQLPGIDVTGDWLDTEAFDVINDSGAFAEMPATMFPASDQDSVPNI</sequence>
<feature type="region of interest" description="Disordered" evidence="2">
    <location>
        <begin position="1"/>
        <end position="49"/>
    </location>
</feature>
<feature type="compositionally biased region" description="Polar residues" evidence="2">
    <location>
        <begin position="1"/>
        <end position="10"/>
    </location>
</feature>
<evidence type="ECO:0000313" key="4">
    <source>
        <dbReference type="Proteomes" id="UP001219568"/>
    </source>
</evidence>
<proteinExistence type="predicted"/>
<organism evidence="3 4">
    <name type="scientific">Penicillium canescens</name>
    <dbReference type="NCBI Taxonomy" id="5083"/>
    <lineage>
        <taxon>Eukaryota</taxon>
        <taxon>Fungi</taxon>
        <taxon>Dikarya</taxon>
        <taxon>Ascomycota</taxon>
        <taxon>Pezizomycotina</taxon>
        <taxon>Eurotiomycetes</taxon>
        <taxon>Eurotiomycetidae</taxon>
        <taxon>Eurotiales</taxon>
        <taxon>Aspergillaceae</taxon>
        <taxon>Penicillium</taxon>
    </lineage>
</organism>
<reference evidence="3" key="2">
    <citation type="submission" date="2023-01" db="EMBL/GenBank/DDBJ databases">
        <authorList>
            <person name="Petersen C."/>
        </authorList>
    </citation>
    <scope>NUCLEOTIDE SEQUENCE</scope>
    <source>
        <strain evidence="3">IBT 15450</strain>
    </source>
</reference>